<sequence length="205" mass="21445">MTERPDWVAAAATTLVAAPSLSGEDGGGGVCTAFLDRAGPSATSLWVTYTRTPSACVEAYRETSHSTGATPTLSVIAVGDTGTDAALSRETVTVQTVSTPSDLTGLGITLSQSFSAHDDVVVCFDSLTALLQYVDLPTVYEFLHAVTGQLDAADAGAHFHVDPTAHDRQTVDALASPFDAVVECCDGNVRFERADRCTISLINFI</sequence>
<dbReference type="Proteomes" id="UP001430455">
    <property type="component" value="Unassembled WGS sequence"/>
</dbReference>
<evidence type="ECO:0000313" key="2">
    <source>
        <dbReference type="Proteomes" id="UP001430455"/>
    </source>
</evidence>
<accession>A0AAW4PE35</accession>
<evidence type="ECO:0008006" key="3">
    <source>
        <dbReference type="Google" id="ProtNLM"/>
    </source>
</evidence>
<dbReference type="EMBL" id="RKLT01000004">
    <property type="protein sequence ID" value="MBX0295873.1"/>
    <property type="molecule type" value="Genomic_DNA"/>
</dbReference>
<keyword evidence="2" id="KW-1185">Reference proteome</keyword>
<proteinExistence type="predicted"/>
<organism evidence="1 2">
    <name type="scientific">Haloarcula nitratireducens</name>
    <dbReference type="NCBI Taxonomy" id="2487749"/>
    <lineage>
        <taxon>Archaea</taxon>
        <taxon>Methanobacteriati</taxon>
        <taxon>Methanobacteriota</taxon>
        <taxon>Stenosarchaea group</taxon>
        <taxon>Halobacteria</taxon>
        <taxon>Halobacteriales</taxon>
        <taxon>Haloarculaceae</taxon>
        <taxon>Haloarcula</taxon>
    </lineage>
</organism>
<dbReference type="AlphaFoldDB" id="A0AAW4PE35"/>
<dbReference type="InterPro" id="IPR055927">
    <property type="entry name" value="DUF7504"/>
</dbReference>
<reference evidence="1 2" key="1">
    <citation type="submission" date="2021-06" db="EMBL/GenBank/DDBJ databases">
        <title>Halomicroarcula sp. a new haloarchaeum isolated from saline soil.</title>
        <authorList>
            <person name="Duran-Viseras A."/>
            <person name="Sanchez-Porro C."/>
            <person name="Ventosa A."/>
        </authorList>
    </citation>
    <scope>NUCLEOTIDE SEQUENCE [LARGE SCALE GENOMIC DNA]</scope>
    <source>
        <strain evidence="1 2">F27</strain>
    </source>
</reference>
<evidence type="ECO:0000313" key="1">
    <source>
        <dbReference type="EMBL" id="MBX0295873.1"/>
    </source>
</evidence>
<protein>
    <recommendedName>
        <fullName evidence="3">Halobacterial output domain-containing protein</fullName>
    </recommendedName>
</protein>
<dbReference type="RefSeq" id="WP_220580491.1">
    <property type="nucleotide sequence ID" value="NZ_RKLT01000004.1"/>
</dbReference>
<dbReference type="Pfam" id="PF24336">
    <property type="entry name" value="DUF7504"/>
    <property type="match status" value="1"/>
</dbReference>
<comment type="caution">
    <text evidence="1">The sequence shown here is derived from an EMBL/GenBank/DDBJ whole genome shotgun (WGS) entry which is preliminary data.</text>
</comment>
<name>A0AAW4PE35_9EURY</name>
<gene>
    <name evidence="1" type="ORF">EGH23_13400</name>
</gene>